<sequence>MGVQEYRRSSSISISINKGRSSTSRGRNNRRSNSNSSSINKGKGKLWHNGQQVHPEICRYWVPDSSLSQPPLTPFLKRA</sequence>
<gene>
    <name evidence="2" type="ORF">PoB_003528200</name>
</gene>
<evidence type="ECO:0000313" key="2">
    <source>
        <dbReference type="EMBL" id="GFO08777.1"/>
    </source>
</evidence>
<comment type="caution">
    <text evidence="2">The sequence shown here is derived from an EMBL/GenBank/DDBJ whole genome shotgun (WGS) entry which is preliminary data.</text>
</comment>
<proteinExistence type="predicted"/>
<feature type="compositionally biased region" description="Low complexity" evidence="1">
    <location>
        <begin position="9"/>
        <end position="41"/>
    </location>
</feature>
<protein>
    <submittedName>
        <fullName evidence="2">Uncharacterized protein</fullName>
    </submittedName>
</protein>
<feature type="region of interest" description="Disordered" evidence="1">
    <location>
        <begin position="1"/>
        <end position="49"/>
    </location>
</feature>
<organism evidence="2 3">
    <name type="scientific">Plakobranchus ocellatus</name>
    <dbReference type="NCBI Taxonomy" id="259542"/>
    <lineage>
        <taxon>Eukaryota</taxon>
        <taxon>Metazoa</taxon>
        <taxon>Spiralia</taxon>
        <taxon>Lophotrochozoa</taxon>
        <taxon>Mollusca</taxon>
        <taxon>Gastropoda</taxon>
        <taxon>Heterobranchia</taxon>
        <taxon>Euthyneura</taxon>
        <taxon>Panpulmonata</taxon>
        <taxon>Sacoglossa</taxon>
        <taxon>Placobranchoidea</taxon>
        <taxon>Plakobranchidae</taxon>
        <taxon>Plakobranchus</taxon>
    </lineage>
</organism>
<evidence type="ECO:0000313" key="3">
    <source>
        <dbReference type="Proteomes" id="UP000735302"/>
    </source>
</evidence>
<name>A0AAV4APB3_9GAST</name>
<reference evidence="2 3" key="1">
    <citation type="journal article" date="2021" name="Elife">
        <title>Chloroplast acquisition without the gene transfer in kleptoplastic sea slugs, Plakobranchus ocellatus.</title>
        <authorList>
            <person name="Maeda T."/>
            <person name="Takahashi S."/>
            <person name="Yoshida T."/>
            <person name="Shimamura S."/>
            <person name="Takaki Y."/>
            <person name="Nagai Y."/>
            <person name="Toyoda A."/>
            <person name="Suzuki Y."/>
            <person name="Arimoto A."/>
            <person name="Ishii H."/>
            <person name="Satoh N."/>
            <person name="Nishiyama T."/>
            <person name="Hasebe M."/>
            <person name="Maruyama T."/>
            <person name="Minagawa J."/>
            <person name="Obokata J."/>
            <person name="Shigenobu S."/>
        </authorList>
    </citation>
    <scope>NUCLEOTIDE SEQUENCE [LARGE SCALE GENOMIC DNA]</scope>
</reference>
<dbReference type="Proteomes" id="UP000735302">
    <property type="component" value="Unassembled WGS sequence"/>
</dbReference>
<evidence type="ECO:0000256" key="1">
    <source>
        <dbReference type="SAM" id="MobiDB-lite"/>
    </source>
</evidence>
<accession>A0AAV4APB3</accession>
<dbReference type="AlphaFoldDB" id="A0AAV4APB3"/>
<dbReference type="EMBL" id="BLXT01003994">
    <property type="protein sequence ID" value="GFO08777.1"/>
    <property type="molecule type" value="Genomic_DNA"/>
</dbReference>
<keyword evidence="3" id="KW-1185">Reference proteome</keyword>